<evidence type="ECO:0000313" key="2">
    <source>
        <dbReference type="EMBL" id="QDL93060.1"/>
    </source>
</evidence>
<evidence type="ECO:0000313" key="3">
    <source>
        <dbReference type="Proteomes" id="UP000305888"/>
    </source>
</evidence>
<dbReference type="Proteomes" id="UP000305888">
    <property type="component" value="Chromosome"/>
</dbReference>
<name>A0A5B8G031_9RHOB</name>
<dbReference type="EMBL" id="CP040818">
    <property type="protein sequence ID" value="QDL93060.1"/>
    <property type="molecule type" value="Genomic_DNA"/>
</dbReference>
<proteinExistence type="predicted"/>
<evidence type="ECO:0000259" key="1">
    <source>
        <dbReference type="Pfam" id="PF13403"/>
    </source>
</evidence>
<dbReference type="SUPFAM" id="SSF51294">
    <property type="entry name" value="Hedgehog/intein (Hint) domain"/>
    <property type="match status" value="1"/>
</dbReference>
<organism evidence="2 3">
    <name type="scientific">Paroceanicella profunda</name>
    <dbReference type="NCBI Taxonomy" id="2579971"/>
    <lineage>
        <taxon>Bacteria</taxon>
        <taxon>Pseudomonadati</taxon>
        <taxon>Pseudomonadota</taxon>
        <taxon>Alphaproteobacteria</taxon>
        <taxon>Rhodobacterales</taxon>
        <taxon>Paracoccaceae</taxon>
        <taxon>Paroceanicella</taxon>
    </lineage>
</organism>
<protein>
    <submittedName>
        <fullName evidence="2">Hint domain-containing protein</fullName>
    </submittedName>
</protein>
<keyword evidence="3" id="KW-1185">Reference proteome</keyword>
<gene>
    <name evidence="2" type="ORF">FDP22_15475</name>
</gene>
<dbReference type="Pfam" id="PF13403">
    <property type="entry name" value="Hint_2"/>
    <property type="match status" value="1"/>
</dbReference>
<dbReference type="AlphaFoldDB" id="A0A5B8G031"/>
<feature type="domain" description="Hedgehog/Intein (Hint)" evidence="1">
    <location>
        <begin position="120"/>
        <end position="255"/>
    </location>
</feature>
<reference evidence="2 3" key="1">
    <citation type="submission" date="2019-06" db="EMBL/GenBank/DDBJ databases">
        <title>Genome sequence of Rhodobacteraceae bacterium D4M1.</title>
        <authorList>
            <person name="Cao J."/>
        </authorList>
    </citation>
    <scope>NUCLEOTIDE SEQUENCE [LARGE SCALE GENOMIC DNA]</scope>
    <source>
        <strain evidence="2 3">D4M1</strain>
    </source>
</reference>
<dbReference type="InterPro" id="IPR036844">
    <property type="entry name" value="Hint_dom_sf"/>
</dbReference>
<sequence length="317" mass="34003">MVTYTATNEHLSLGGVSQVTDETGTYQVFTSASEVSLDADVVDVNDDGNIDIGEDYFYNTSYHYQGYTVTVDGNEYAVFQNGGNLVIPYDPATVPEDFQAKVLAVGQTNYTQDNAVVANCFVTGTLIATPDGERPVESLQAGDMVLSASGAPVAVKWVHRQKVGMANFVPEAMRPVVITAGALGAGLPERDLCLSGDHALVIDDLLVNAAALVNGRSIRWTSQAEMSAGFTYWHVETELHDEILANGVPVETFIDYVGRSAFDNYRDYLDRHGCERIIPEMPRLRISAGRQVPASIRARIAEAASGGGQAPSMAASA</sequence>
<dbReference type="Gene3D" id="2.170.16.10">
    <property type="entry name" value="Hedgehog/Intein (Hint) domain"/>
    <property type="match status" value="1"/>
</dbReference>
<dbReference type="OrthoDB" id="7226361at2"/>
<dbReference type="InterPro" id="IPR028992">
    <property type="entry name" value="Hedgehog/Intein_dom"/>
</dbReference>
<dbReference type="RefSeq" id="WP_138575014.1">
    <property type="nucleotide sequence ID" value="NZ_CP040818.1"/>
</dbReference>
<accession>A0A5B8G031</accession>
<dbReference type="KEGG" id="ppru:FDP22_15475"/>